<comment type="caution">
    <text evidence="9">The sequence shown here is derived from an EMBL/GenBank/DDBJ whole genome shotgun (WGS) entry which is preliminary data.</text>
</comment>
<feature type="transmembrane region" description="Helical" evidence="6">
    <location>
        <begin position="764"/>
        <end position="784"/>
    </location>
</feature>
<name>A0ABV0BW25_9SPHI</name>
<accession>A0ABV0BW25</accession>
<keyword evidence="5 6" id="KW-0472">Membrane</keyword>
<evidence type="ECO:0000313" key="9">
    <source>
        <dbReference type="EMBL" id="MEN5378188.1"/>
    </source>
</evidence>
<keyword evidence="4 6" id="KW-1133">Transmembrane helix</keyword>
<feature type="transmembrane region" description="Helical" evidence="6">
    <location>
        <begin position="21"/>
        <end position="41"/>
    </location>
</feature>
<dbReference type="EMBL" id="JBDJNQ010000005">
    <property type="protein sequence ID" value="MEN5378188.1"/>
    <property type="molecule type" value="Genomic_DNA"/>
</dbReference>
<dbReference type="RefSeq" id="WP_346581445.1">
    <property type="nucleotide sequence ID" value="NZ_JBDJLH010000008.1"/>
</dbReference>
<keyword evidence="2" id="KW-1003">Cell membrane</keyword>
<evidence type="ECO:0000313" key="10">
    <source>
        <dbReference type="Proteomes" id="UP001409291"/>
    </source>
</evidence>
<feature type="domain" description="ABC3 transporter permease C-terminal" evidence="7">
    <location>
        <begin position="681"/>
        <end position="794"/>
    </location>
</feature>
<evidence type="ECO:0000256" key="5">
    <source>
        <dbReference type="ARBA" id="ARBA00023136"/>
    </source>
</evidence>
<dbReference type="Proteomes" id="UP001409291">
    <property type="component" value="Unassembled WGS sequence"/>
</dbReference>
<reference evidence="9 10" key="1">
    <citation type="submission" date="2024-04" db="EMBL/GenBank/DDBJ databases">
        <title>WGS of bacteria from Torrens River.</title>
        <authorList>
            <person name="Wyrsch E.R."/>
            <person name="Drigo B."/>
        </authorList>
    </citation>
    <scope>NUCLEOTIDE SEQUENCE [LARGE SCALE GENOMIC DNA]</scope>
    <source>
        <strain evidence="9 10">TWI391</strain>
    </source>
</reference>
<protein>
    <submittedName>
        <fullName evidence="9">ABC transporter permease</fullName>
    </submittedName>
</protein>
<dbReference type="Pfam" id="PF02687">
    <property type="entry name" value="FtsX"/>
    <property type="match status" value="2"/>
</dbReference>
<evidence type="ECO:0000256" key="2">
    <source>
        <dbReference type="ARBA" id="ARBA00022475"/>
    </source>
</evidence>
<gene>
    <name evidence="9" type="ORF">ABE541_13040</name>
</gene>
<evidence type="ECO:0000259" key="7">
    <source>
        <dbReference type="Pfam" id="PF02687"/>
    </source>
</evidence>
<dbReference type="PANTHER" id="PTHR30572">
    <property type="entry name" value="MEMBRANE COMPONENT OF TRANSPORTER-RELATED"/>
    <property type="match status" value="1"/>
</dbReference>
<feature type="transmembrane region" description="Helical" evidence="6">
    <location>
        <begin position="288"/>
        <end position="310"/>
    </location>
</feature>
<feature type="transmembrane region" description="Helical" evidence="6">
    <location>
        <begin position="714"/>
        <end position="744"/>
    </location>
</feature>
<feature type="transmembrane region" description="Helical" evidence="6">
    <location>
        <begin position="426"/>
        <end position="451"/>
    </location>
</feature>
<feature type="transmembrane region" description="Helical" evidence="6">
    <location>
        <begin position="334"/>
        <end position="361"/>
    </location>
</feature>
<evidence type="ECO:0000256" key="1">
    <source>
        <dbReference type="ARBA" id="ARBA00004651"/>
    </source>
</evidence>
<feature type="domain" description="MacB-like periplasmic core" evidence="8">
    <location>
        <begin position="20"/>
        <end position="244"/>
    </location>
</feature>
<feature type="domain" description="ABC3 transporter permease C-terminal" evidence="7">
    <location>
        <begin position="293"/>
        <end position="402"/>
    </location>
</feature>
<organism evidence="9 10">
    <name type="scientific">Sphingobacterium kitahiroshimense</name>
    <dbReference type="NCBI Taxonomy" id="470446"/>
    <lineage>
        <taxon>Bacteria</taxon>
        <taxon>Pseudomonadati</taxon>
        <taxon>Bacteroidota</taxon>
        <taxon>Sphingobacteriia</taxon>
        <taxon>Sphingobacteriales</taxon>
        <taxon>Sphingobacteriaceae</taxon>
        <taxon>Sphingobacterium</taxon>
    </lineage>
</organism>
<evidence type="ECO:0000256" key="6">
    <source>
        <dbReference type="SAM" id="Phobius"/>
    </source>
</evidence>
<evidence type="ECO:0000259" key="8">
    <source>
        <dbReference type="Pfam" id="PF12704"/>
    </source>
</evidence>
<evidence type="ECO:0000256" key="4">
    <source>
        <dbReference type="ARBA" id="ARBA00022989"/>
    </source>
</evidence>
<sequence length="801" mass="89933">MFKNYIKIAWRNLWKNRGYSSINIVGLAIGLASCLLIVLYIHDELSYDKYHVNKDRIYRVINSFEENEKLIRHDVWGVAPIGPALKADFPEIKNVVQFSGVTSISLKNKEKVFQEERVFFMDSTAFDIFSWKVLAGNPTTALIAPYTVVLTASTAKKYFGNENPIGKTLEGGLAAGRADPGLYKVTAVIEDVPSNSHFTFDALLSMSTFRKAFTDRFESWGYVDFYTYILVSDQFNLSNFNKKIPQFLKKNIPSAEGKYNFQLEPMLDAYMHSSAGRQPGVTGSVQNLYIFAIIGLFILFIACVNFMNLATSRSMERAKEVGVRKAIGASHRNLILQFMFESLALVFIAALLALLIVIILLPSMEAFAGKHFAWSNLFNLTTFSIFLGIVTITGIIAASYPAFILARFKPVEVLKGTFKTSTGGQFLRKGLVIFQFGLSIVLIAGTCIVFSQLHHLQHTNLGFQQDQMLVIDYNFDNEINKNLESIKNTFKRDKDVIAVSSSRSVPGAFFPNAGTQIESTEGKMVQLAPALFEVDIDFIPNMGIEMVAGRAYSRDFPADSAHSMIINEAAAKLWGYSNPQEIIGKRFAQWGKEGQVIGVVKDFNYLSLHNKVEALALRLEPWSSRFITIKLQKADLPETIARIEKIWTGLAPHIPFNYTFLDQSFKRQYEADYRFRRIFTTFSGFALFIACLGLLGLVTYTAQQRTKEIGIRKVLGSSVFGIIQLLSLDFIKLVIIAICIAIPVAYWAMGKWLNNFAYHIDMQWWMFGIAGVSALFIALTTVGYQALKAAKANPVDSLRDQ</sequence>
<dbReference type="InterPro" id="IPR003838">
    <property type="entry name" value="ABC3_permease_C"/>
</dbReference>
<dbReference type="PANTHER" id="PTHR30572:SF18">
    <property type="entry name" value="ABC-TYPE MACROLIDE FAMILY EXPORT SYSTEM PERMEASE COMPONENT 2"/>
    <property type="match status" value="1"/>
</dbReference>
<feature type="transmembrane region" description="Helical" evidence="6">
    <location>
        <begin position="381"/>
        <end position="405"/>
    </location>
</feature>
<evidence type="ECO:0000256" key="3">
    <source>
        <dbReference type="ARBA" id="ARBA00022692"/>
    </source>
</evidence>
<dbReference type="InterPro" id="IPR050250">
    <property type="entry name" value="Macrolide_Exporter_MacB"/>
</dbReference>
<dbReference type="InterPro" id="IPR025857">
    <property type="entry name" value="MacB_PCD"/>
</dbReference>
<proteinExistence type="predicted"/>
<keyword evidence="10" id="KW-1185">Reference proteome</keyword>
<dbReference type="Pfam" id="PF12704">
    <property type="entry name" value="MacB_PCD"/>
    <property type="match status" value="1"/>
</dbReference>
<dbReference type="PROSITE" id="PS51257">
    <property type="entry name" value="PROKAR_LIPOPROTEIN"/>
    <property type="match status" value="1"/>
</dbReference>
<keyword evidence="3 6" id="KW-0812">Transmembrane</keyword>
<comment type="subcellular location">
    <subcellularLocation>
        <location evidence="1">Cell membrane</location>
        <topology evidence="1">Multi-pass membrane protein</topology>
    </subcellularLocation>
</comment>
<feature type="transmembrane region" description="Helical" evidence="6">
    <location>
        <begin position="682"/>
        <end position="702"/>
    </location>
</feature>